<dbReference type="Proteomes" id="UP001500503">
    <property type="component" value="Unassembled WGS sequence"/>
</dbReference>
<keyword evidence="2" id="KW-1185">Reference proteome</keyword>
<evidence type="ECO:0000313" key="1">
    <source>
        <dbReference type="EMBL" id="GAA4513591.1"/>
    </source>
</evidence>
<gene>
    <name evidence="1" type="ORF">GCM10023191_080920</name>
</gene>
<name>A0ABP8QYT7_9ACTN</name>
<reference evidence="2" key="1">
    <citation type="journal article" date="2019" name="Int. J. Syst. Evol. Microbiol.">
        <title>The Global Catalogue of Microorganisms (GCM) 10K type strain sequencing project: providing services to taxonomists for standard genome sequencing and annotation.</title>
        <authorList>
            <consortium name="The Broad Institute Genomics Platform"/>
            <consortium name="The Broad Institute Genome Sequencing Center for Infectious Disease"/>
            <person name="Wu L."/>
            <person name="Ma J."/>
        </authorList>
    </citation>
    <scope>NUCLEOTIDE SEQUENCE [LARGE SCALE GENOMIC DNA]</scope>
    <source>
        <strain evidence="2">JCM 17933</strain>
    </source>
</reference>
<protein>
    <recommendedName>
        <fullName evidence="3">HEAT repeat domain-containing protein</fullName>
    </recommendedName>
</protein>
<dbReference type="Gene3D" id="1.25.10.10">
    <property type="entry name" value="Leucine-rich Repeat Variant"/>
    <property type="match status" value="1"/>
</dbReference>
<dbReference type="SUPFAM" id="SSF48371">
    <property type="entry name" value="ARM repeat"/>
    <property type="match status" value="1"/>
</dbReference>
<dbReference type="InterPro" id="IPR016024">
    <property type="entry name" value="ARM-type_fold"/>
</dbReference>
<dbReference type="InterPro" id="IPR011989">
    <property type="entry name" value="ARM-like"/>
</dbReference>
<evidence type="ECO:0008006" key="3">
    <source>
        <dbReference type="Google" id="ProtNLM"/>
    </source>
</evidence>
<dbReference type="RefSeq" id="WP_345473143.1">
    <property type="nucleotide sequence ID" value="NZ_BAABHF010000048.1"/>
</dbReference>
<sequence>MDSLRRAVLQVDWDDLEHAYGRASDAPARLLALVGDDPQARADAVGYLDAAMLHQGSVYSATGPFVRIVAGLLGDPRTAVPVADVLPWDTAPRPLRAALLNYLVLFVEACRLEVRDEELIRDAHPAGRDEADLQRIREAVRACDWRLDPDPATRTPPPPALVEAADDREYGLAMAARDLLACRKVVPDVFDAILPLVGDADADVRTPAATAAVYCLRHESLGGREAALAELLEDTAARSSEPRERAAIARLLGMLGRRPESLLHDRHDVVQRYL</sequence>
<accession>A0ABP8QYT7</accession>
<comment type="caution">
    <text evidence="1">The sequence shown here is derived from an EMBL/GenBank/DDBJ whole genome shotgun (WGS) entry which is preliminary data.</text>
</comment>
<organism evidence="1 2">
    <name type="scientific">Actinoallomurus oryzae</name>
    <dbReference type="NCBI Taxonomy" id="502180"/>
    <lineage>
        <taxon>Bacteria</taxon>
        <taxon>Bacillati</taxon>
        <taxon>Actinomycetota</taxon>
        <taxon>Actinomycetes</taxon>
        <taxon>Streptosporangiales</taxon>
        <taxon>Thermomonosporaceae</taxon>
        <taxon>Actinoallomurus</taxon>
    </lineage>
</organism>
<proteinExistence type="predicted"/>
<evidence type="ECO:0000313" key="2">
    <source>
        <dbReference type="Proteomes" id="UP001500503"/>
    </source>
</evidence>
<dbReference type="EMBL" id="BAABHF010000048">
    <property type="protein sequence ID" value="GAA4513591.1"/>
    <property type="molecule type" value="Genomic_DNA"/>
</dbReference>